<organism evidence="3 4">
    <name type="scientific">Prorocentrum cordatum</name>
    <dbReference type="NCBI Taxonomy" id="2364126"/>
    <lineage>
        <taxon>Eukaryota</taxon>
        <taxon>Sar</taxon>
        <taxon>Alveolata</taxon>
        <taxon>Dinophyceae</taxon>
        <taxon>Prorocentrales</taxon>
        <taxon>Prorocentraceae</taxon>
        <taxon>Prorocentrum</taxon>
    </lineage>
</organism>
<feature type="compositionally biased region" description="Pro residues" evidence="1">
    <location>
        <begin position="71"/>
        <end position="80"/>
    </location>
</feature>
<feature type="transmembrane region" description="Helical" evidence="2">
    <location>
        <begin position="555"/>
        <end position="580"/>
    </location>
</feature>
<feature type="transmembrane region" description="Helical" evidence="2">
    <location>
        <begin position="425"/>
        <end position="446"/>
    </location>
</feature>
<feature type="transmembrane region" description="Helical" evidence="2">
    <location>
        <begin position="620"/>
        <end position="638"/>
    </location>
</feature>
<keyword evidence="2" id="KW-1133">Transmembrane helix</keyword>
<accession>A0ABN9Y348</accession>
<evidence type="ECO:0000313" key="4">
    <source>
        <dbReference type="Proteomes" id="UP001189429"/>
    </source>
</evidence>
<feature type="region of interest" description="Disordered" evidence="1">
    <location>
        <begin position="175"/>
        <end position="225"/>
    </location>
</feature>
<comment type="caution">
    <text evidence="3">The sequence shown here is derived from an EMBL/GenBank/DDBJ whole genome shotgun (WGS) entry which is preliminary data.</text>
</comment>
<name>A0ABN9Y348_9DINO</name>
<keyword evidence="2" id="KW-0812">Transmembrane</keyword>
<gene>
    <name evidence="3" type="ORF">PCOR1329_LOCUS80934</name>
</gene>
<reference evidence="3" key="1">
    <citation type="submission" date="2023-10" db="EMBL/GenBank/DDBJ databases">
        <authorList>
            <person name="Chen Y."/>
            <person name="Shah S."/>
            <person name="Dougan E. K."/>
            <person name="Thang M."/>
            <person name="Chan C."/>
        </authorList>
    </citation>
    <scope>NUCLEOTIDE SEQUENCE [LARGE SCALE GENOMIC DNA]</scope>
</reference>
<dbReference type="Proteomes" id="UP001189429">
    <property type="component" value="Unassembled WGS sequence"/>
</dbReference>
<keyword evidence="4" id="KW-1185">Reference proteome</keyword>
<evidence type="ECO:0000313" key="3">
    <source>
        <dbReference type="EMBL" id="CAK0905141.1"/>
    </source>
</evidence>
<feature type="compositionally biased region" description="Basic and acidic residues" evidence="1">
    <location>
        <begin position="105"/>
        <end position="119"/>
    </location>
</feature>
<feature type="compositionally biased region" description="Low complexity" evidence="1">
    <location>
        <begin position="120"/>
        <end position="129"/>
    </location>
</feature>
<feature type="transmembrane region" description="Helical" evidence="2">
    <location>
        <begin position="650"/>
        <end position="668"/>
    </location>
</feature>
<feature type="transmembrane region" description="Helical" evidence="2">
    <location>
        <begin position="519"/>
        <end position="535"/>
    </location>
</feature>
<protein>
    <recommendedName>
        <fullName evidence="5">Solute carrier family 40 protein</fullName>
    </recommendedName>
</protein>
<feature type="transmembrane region" description="Helical" evidence="2">
    <location>
        <begin position="466"/>
        <end position="486"/>
    </location>
</feature>
<evidence type="ECO:0000256" key="2">
    <source>
        <dbReference type="SAM" id="Phobius"/>
    </source>
</evidence>
<dbReference type="EMBL" id="CAUYUJ010021508">
    <property type="protein sequence ID" value="CAK0905141.1"/>
    <property type="molecule type" value="Genomic_DNA"/>
</dbReference>
<proteinExistence type="predicted"/>
<sequence length="741" mass="78490">MGDPTVLRESSLEELPGPPEEAALPAALPGDPAPARGGGAPPPEKKKPLPVALPPLEEVALPPARGDEPRPPPGPPPPAEECPRGGGPVSPRVREEPGGPGEARGGPEERQGRARERDGPAPAEGAVEGAAEAMAEAVAGRLREVVRRAVQEQVAELRAALPAALAQALAAASLEMPSRSPSGPRADTPSEQQSMVEVVPQRSGPRIDSPSDEGGLWAQMASPRDAPRVLRQKSAPLVGKAKSLGLMSSCSGSSGSTLAMATSVGGLKCQLADQLLRYHRLLPEEDAPTSPHRLLFGRQHTNTSISSQRGDPFSGVMADGDGNGMLASGQGDNPCSSQSQSLRTLVTTVGSRLSDLNPLSEANQNQVEELRHRRVSELTSQFGSAGSDPSVAARVPALELLWVFGVLPPPGRHSVRLRRRSAASLYQALVCVLATLACFEMVAASLRMDASRGLRQFEHGVQTGLLSDMALAAGSLIGLLMVGAPFGSKSLRECIQLLLSISAADGTQLKLGKRMRRELVGLVLIWVAATAWRILESARSSHEIFSWKVLGVLSFALVSGVLLSLALTMICVCHALAIMIDNFCVHVSESQSCRRQIMIAAQEWNVLQAVLRKASRSIEYCFFTLQTASWFAVLFGYIDVTYGSDSLVVPGGLVLLGLSRIFYCAAAITDKCAQVPSLVNSLYSGHDVDSQRQYVVQYIMQSGAGFYVLGVRMDSAVTLKLAYVGGIISLGLMHRVLEASP</sequence>
<feature type="compositionally biased region" description="Low complexity" evidence="1">
    <location>
        <begin position="54"/>
        <end position="64"/>
    </location>
</feature>
<evidence type="ECO:0000256" key="1">
    <source>
        <dbReference type="SAM" id="MobiDB-lite"/>
    </source>
</evidence>
<feature type="compositionally biased region" description="Low complexity" evidence="1">
    <location>
        <begin position="20"/>
        <end position="35"/>
    </location>
</feature>
<evidence type="ECO:0008006" key="5">
    <source>
        <dbReference type="Google" id="ProtNLM"/>
    </source>
</evidence>
<feature type="region of interest" description="Disordered" evidence="1">
    <location>
        <begin position="1"/>
        <end position="129"/>
    </location>
</feature>
<keyword evidence="2" id="KW-0472">Membrane</keyword>